<dbReference type="RefSeq" id="XP_022492501.1">
    <property type="nucleotide sequence ID" value="XM_022627187.1"/>
</dbReference>
<gene>
    <name evidence="5" type="ORF">PENARI_c002G00702</name>
</gene>
<evidence type="ECO:0000259" key="3">
    <source>
        <dbReference type="PROSITE" id="PS51048"/>
    </source>
</evidence>
<proteinExistence type="inferred from homology"/>
<dbReference type="InterPro" id="IPR007052">
    <property type="entry name" value="CS_dom"/>
</dbReference>
<feature type="region of interest" description="Disordered" evidence="2">
    <location>
        <begin position="479"/>
        <end position="509"/>
    </location>
</feature>
<name>A0A1F5LV88_PENAI</name>
<feature type="region of interest" description="Disordered" evidence="2">
    <location>
        <begin position="402"/>
        <end position="459"/>
    </location>
</feature>
<dbReference type="GeneID" id="34571921"/>
<dbReference type="InterPro" id="IPR007699">
    <property type="entry name" value="SGS_dom"/>
</dbReference>
<dbReference type="Proteomes" id="UP000177622">
    <property type="component" value="Unassembled WGS sequence"/>
</dbReference>
<evidence type="ECO:0000256" key="1">
    <source>
        <dbReference type="ARBA" id="ARBA00008509"/>
    </source>
</evidence>
<feature type="domain" description="CS" evidence="4">
    <location>
        <begin position="301"/>
        <end position="392"/>
    </location>
</feature>
<dbReference type="CDD" id="cd06466">
    <property type="entry name" value="p23_CS_SGT1_like"/>
    <property type="match status" value="1"/>
</dbReference>
<feature type="domain" description="SGS" evidence="3">
    <location>
        <begin position="416"/>
        <end position="509"/>
    </location>
</feature>
<feature type="region of interest" description="Disordered" evidence="2">
    <location>
        <begin position="278"/>
        <end position="299"/>
    </location>
</feature>
<evidence type="ECO:0000259" key="4">
    <source>
        <dbReference type="PROSITE" id="PS51203"/>
    </source>
</evidence>
<protein>
    <recommendedName>
        <fullName evidence="7">CS domain-containing protein</fullName>
    </recommendedName>
</protein>
<dbReference type="InterPro" id="IPR011990">
    <property type="entry name" value="TPR-like_helical_dom_sf"/>
</dbReference>
<comment type="similarity">
    <text evidence="1">Belongs to the SGT1 family.</text>
</comment>
<dbReference type="Pfam" id="PF05002">
    <property type="entry name" value="SGS"/>
    <property type="match status" value="1"/>
</dbReference>
<feature type="compositionally biased region" description="Acidic residues" evidence="2">
    <location>
        <begin position="446"/>
        <end position="456"/>
    </location>
</feature>
<evidence type="ECO:0008006" key="7">
    <source>
        <dbReference type="Google" id="ProtNLM"/>
    </source>
</evidence>
<keyword evidence="6" id="KW-1185">Reference proteome</keyword>
<accession>A0A1F5LV88</accession>
<dbReference type="GO" id="GO:0051087">
    <property type="term" value="F:protein-folding chaperone binding"/>
    <property type="evidence" value="ECO:0007669"/>
    <property type="project" value="InterPro"/>
</dbReference>
<dbReference type="PROSITE" id="PS51203">
    <property type="entry name" value="CS"/>
    <property type="match status" value="1"/>
</dbReference>
<organism evidence="5 6">
    <name type="scientific">Penicillium arizonense</name>
    <dbReference type="NCBI Taxonomy" id="1835702"/>
    <lineage>
        <taxon>Eukaryota</taxon>
        <taxon>Fungi</taxon>
        <taxon>Dikarya</taxon>
        <taxon>Ascomycota</taxon>
        <taxon>Pezizomycotina</taxon>
        <taxon>Eurotiomycetes</taxon>
        <taxon>Eurotiomycetidae</taxon>
        <taxon>Eurotiales</taxon>
        <taxon>Aspergillaceae</taxon>
        <taxon>Penicillium</taxon>
    </lineage>
</organism>
<sequence length="509" mass="54257">MKQQNACCASPRYVGDLSRGPSSSIWLHWHRLHSSAYAHREILRFGPEISHRELEDPSYRATAAAMNAAAQGDKALSSSNLPLAIQHFTQALTELPRAPAYYISRSTAYTRLKPADGGPNPQAALRDAEIGLILARERGKRELMLSAQMRRAISLYQLGRYGDAAFVLGIVDEKAGASSEPEDKSAGIQAAMSGQKKGIFGSELPVWLAKVRRTIRGLPEGDEKLVVSVVEIPTDVRIPTEAELKAELEAIKSGKGVGAVETAQEDVSKAAAVSASSDAAGSSAARAQSDNGGAAASGAAPEKVRHEWYQSQDSVVVTLYIKGIPKDSVTTDLKEDSVSLQFPLPSGSEYDFTLDPLYATIDPSASKVSVMGTKIEITLRKQKAGQKWSALEGSSITTELADRPAAPAAAAAPGPSYPTSSRKGTKDWDQVASSLTEKKSKGKDAADDDASDDEFGGDAVDGFFKKLYANADPETRRAMIKSYTESQGTSLSTNWSEVGKGKVEAHPPS</sequence>
<dbReference type="Gene3D" id="2.60.40.790">
    <property type="match status" value="1"/>
</dbReference>
<evidence type="ECO:0000313" key="5">
    <source>
        <dbReference type="EMBL" id="OGE57074.1"/>
    </source>
</evidence>
<dbReference type="SUPFAM" id="SSF49764">
    <property type="entry name" value="HSP20-like chaperones"/>
    <property type="match status" value="1"/>
</dbReference>
<feature type="compositionally biased region" description="Basic and acidic residues" evidence="2">
    <location>
        <begin position="436"/>
        <end position="445"/>
    </location>
</feature>
<feature type="compositionally biased region" description="Polar residues" evidence="2">
    <location>
        <begin position="483"/>
        <end position="496"/>
    </location>
</feature>
<dbReference type="FunFam" id="2.60.40.790:FF:000079">
    <property type="entry name" value="SGT1 and CS domain protein"/>
    <property type="match status" value="1"/>
</dbReference>
<comment type="caution">
    <text evidence="5">The sequence shown here is derived from an EMBL/GenBank/DDBJ whole genome shotgun (WGS) entry which is preliminary data.</text>
</comment>
<dbReference type="AlphaFoldDB" id="A0A1F5LV88"/>
<dbReference type="SUPFAM" id="SSF48452">
    <property type="entry name" value="TPR-like"/>
    <property type="match status" value="1"/>
</dbReference>
<dbReference type="Gene3D" id="1.25.40.10">
    <property type="entry name" value="Tetratricopeptide repeat domain"/>
    <property type="match status" value="1"/>
</dbReference>
<feature type="compositionally biased region" description="Low complexity" evidence="2">
    <location>
        <begin position="404"/>
        <end position="413"/>
    </location>
</feature>
<dbReference type="EMBL" id="LXJU01000002">
    <property type="protein sequence ID" value="OGE57074.1"/>
    <property type="molecule type" value="Genomic_DNA"/>
</dbReference>
<dbReference type="InterPro" id="IPR044563">
    <property type="entry name" value="Sgt1-like"/>
</dbReference>
<dbReference type="PANTHER" id="PTHR45862">
    <property type="entry name" value="PROTEIN SGT1 HOMOLOG"/>
    <property type="match status" value="1"/>
</dbReference>
<feature type="compositionally biased region" description="Basic and acidic residues" evidence="2">
    <location>
        <begin position="499"/>
        <end position="509"/>
    </location>
</feature>
<dbReference type="InterPro" id="IPR008978">
    <property type="entry name" value="HSP20-like_chaperone"/>
</dbReference>
<dbReference type="OrthoDB" id="1898560at2759"/>
<evidence type="ECO:0000313" key="6">
    <source>
        <dbReference type="Proteomes" id="UP000177622"/>
    </source>
</evidence>
<reference evidence="5 6" key="1">
    <citation type="journal article" date="2016" name="Sci. Rep.">
        <title>Penicillium arizonense, a new, genome sequenced fungal species, reveals a high chemical diversity in secreted metabolites.</title>
        <authorList>
            <person name="Grijseels S."/>
            <person name="Nielsen J.C."/>
            <person name="Randelovic M."/>
            <person name="Nielsen J."/>
            <person name="Nielsen K.F."/>
            <person name="Workman M."/>
            <person name="Frisvad J.C."/>
        </authorList>
    </citation>
    <scope>NUCLEOTIDE SEQUENCE [LARGE SCALE GENOMIC DNA]</scope>
    <source>
        <strain evidence="5 6">CBS 141311</strain>
    </source>
</reference>
<dbReference type="STRING" id="1835702.A0A1F5LV88"/>
<evidence type="ECO:0000256" key="2">
    <source>
        <dbReference type="SAM" id="MobiDB-lite"/>
    </source>
</evidence>
<dbReference type="PROSITE" id="PS51048">
    <property type="entry name" value="SGS"/>
    <property type="match status" value="1"/>
</dbReference>
<dbReference type="Pfam" id="PF04969">
    <property type="entry name" value="CS"/>
    <property type="match status" value="1"/>
</dbReference>